<feature type="transmembrane region" description="Helical" evidence="2">
    <location>
        <begin position="86"/>
        <end position="106"/>
    </location>
</feature>
<sequence length="155" mass="16293">MATWAPVLRVLNLAAERVGQRRRALWPLVGFAVLAASVVITSLVCVGLGTELIGGPDRPTICDFDEFGCRPTVDRSGPATPQAVHALYVLAAIALVGLAADAVVFVRKRWYTPPLTCGMGDTPAAPGDTPHPGPDAFSGSPTTLLDHNDRSPSHD</sequence>
<feature type="transmembrane region" description="Helical" evidence="2">
    <location>
        <begin position="25"/>
        <end position="49"/>
    </location>
</feature>
<protein>
    <submittedName>
        <fullName evidence="3">Uncharacterized protein</fullName>
    </submittedName>
</protein>
<organism evidence="3 4">
    <name type="scientific">Williamsia limnetica</name>
    <dbReference type="NCBI Taxonomy" id="882452"/>
    <lineage>
        <taxon>Bacteria</taxon>
        <taxon>Bacillati</taxon>
        <taxon>Actinomycetota</taxon>
        <taxon>Actinomycetes</taxon>
        <taxon>Mycobacteriales</taxon>
        <taxon>Nocardiaceae</taxon>
        <taxon>Williamsia</taxon>
    </lineage>
</organism>
<keyword evidence="2" id="KW-1133">Transmembrane helix</keyword>
<accession>A0A318RAN2</accession>
<feature type="region of interest" description="Disordered" evidence="1">
    <location>
        <begin position="121"/>
        <end position="155"/>
    </location>
</feature>
<evidence type="ECO:0000256" key="1">
    <source>
        <dbReference type="SAM" id="MobiDB-lite"/>
    </source>
</evidence>
<feature type="compositionally biased region" description="Basic and acidic residues" evidence="1">
    <location>
        <begin position="146"/>
        <end position="155"/>
    </location>
</feature>
<keyword evidence="2" id="KW-0812">Transmembrane</keyword>
<gene>
    <name evidence="3" type="ORF">DFR67_12630</name>
</gene>
<dbReference type="Proteomes" id="UP000247591">
    <property type="component" value="Unassembled WGS sequence"/>
</dbReference>
<dbReference type="AlphaFoldDB" id="A0A318RAN2"/>
<evidence type="ECO:0000313" key="3">
    <source>
        <dbReference type="EMBL" id="PYE12022.1"/>
    </source>
</evidence>
<proteinExistence type="predicted"/>
<keyword evidence="2" id="KW-0472">Membrane</keyword>
<name>A0A318RAN2_WILLI</name>
<dbReference type="EMBL" id="QJSP01000026">
    <property type="protein sequence ID" value="PYE12022.1"/>
    <property type="molecule type" value="Genomic_DNA"/>
</dbReference>
<keyword evidence="4" id="KW-1185">Reference proteome</keyword>
<reference evidence="3 4" key="1">
    <citation type="submission" date="2018-06" db="EMBL/GenBank/DDBJ databases">
        <title>Genomic Encyclopedia of Type Strains, Phase IV (KMG-IV): sequencing the most valuable type-strain genomes for metagenomic binning, comparative biology and taxonomic classification.</title>
        <authorList>
            <person name="Goeker M."/>
        </authorList>
    </citation>
    <scope>NUCLEOTIDE SEQUENCE [LARGE SCALE GENOMIC DNA]</scope>
    <source>
        <strain evidence="3 4">DSM 45521</strain>
    </source>
</reference>
<comment type="caution">
    <text evidence="3">The sequence shown here is derived from an EMBL/GenBank/DDBJ whole genome shotgun (WGS) entry which is preliminary data.</text>
</comment>
<evidence type="ECO:0000256" key="2">
    <source>
        <dbReference type="SAM" id="Phobius"/>
    </source>
</evidence>
<evidence type="ECO:0000313" key="4">
    <source>
        <dbReference type="Proteomes" id="UP000247591"/>
    </source>
</evidence>